<evidence type="ECO:0000256" key="1">
    <source>
        <dbReference type="ARBA" id="ARBA00004192"/>
    </source>
</evidence>
<evidence type="ECO:0000256" key="4">
    <source>
        <dbReference type="ARBA" id="ARBA00022844"/>
    </source>
</evidence>
<name>Q9DKV7_CAEV</name>
<keyword evidence="4" id="KW-0946">Virion</keyword>
<evidence type="ECO:0000256" key="2">
    <source>
        <dbReference type="ARBA" id="ARBA00004328"/>
    </source>
</evidence>
<proteinExistence type="predicted"/>
<dbReference type="EMBL" id="AF322109">
    <property type="protein sequence ID" value="AAG48630.1"/>
    <property type="molecule type" value="Genomic_DNA"/>
</dbReference>
<evidence type="ECO:0000313" key="6">
    <source>
        <dbReference type="EMBL" id="AAG48630.1"/>
    </source>
</evidence>
<keyword evidence="5" id="KW-1035">Host cytoplasm</keyword>
<comment type="subcellular location">
    <subcellularLocation>
        <location evidence="1">Host cytoplasm</location>
    </subcellularLocation>
    <subcellularLocation>
        <location evidence="2">Virion</location>
    </subcellularLocation>
</comment>
<dbReference type="GO" id="GO:0030430">
    <property type="term" value="C:host cell cytoplasm"/>
    <property type="evidence" value="ECO:0007669"/>
    <property type="project" value="UniProtKB-SubCell"/>
</dbReference>
<dbReference type="GO" id="GO:0044423">
    <property type="term" value="C:virion component"/>
    <property type="evidence" value="ECO:0007669"/>
    <property type="project" value="UniProtKB-KW"/>
</dbReference>
<protein>
    <recommendedName>
        <fullName evidence="3">Virion infectivity factor</fullName>
    </recommendedName>
</protein>
<sequence>MQNLFRHRRNRRDRRIGPELPLSLWTYTAYSINKDPAWYTTLRLQQMMWHRRGNKLTYVRENAQYEEWEMTSYEWRIRMRRDKTKSHPRGHTSPWQYRRQDGWKDVGTWFLQPGDYRKADQQFWFAWRIVSCSCKKEGFNIREFMLGTHRWDLCKSCCQGEVVKRTQPYTLQRLTWLKLTEDHVFQVMPLWRARKGITIDFPWCRDTKGFLEPWTTQECWQIEYPLEDE</sequence>
<organism evidence="6">
    <name type="scientific">Caprine arthritis encephalitis virus</name>
    <name type="common">CAEV</name>
    <dbReference type="NCBI Taxonomy" id="11660"/>
    <lineage>
        <taxon>Viruses</taxon>
        <taxon>Riboviria</taxon>
        <taxon>Pararnavirae</taxon>
        <taxon>Artverviricota</taxon>
        <taxon>Revtraviricetes</taxon>
        <taxon>Ortervirales</taxon>
        <taxon>Retroviridae</taxon>
        <taxon>Orthoretrovirinae</taxon>
        <taxon>Lentivirus</taxon>
        <taxon>Lentivirus capartenc</taxon>
    </lineage>
</organism>
<organismHost>
    <name type="scientific">Capra hircus</name>
    <name type="common">Goat</name>
    <dbReference type="NCBI Taxonomy" id="9925"/>
</organismHost>
<dbReference type="Pfam" id="PF07401">
    <property type="entry name" value="Lenti_VIF_2"/>
    <property type="match status" value="1"/>
</dbReference>
<reference evidence="6" key="1">
    <citation type="journal article" date="2006" name="J. Gen. Virol.">
        <title>Genetic diversity of small-ruminant lentiviruses: characterization of Norwegian isolates of Caprine arthritis encephalitis virus.</title>
        <authorList>
            <person name="Gjerset B."/>
            <person name="Storset A.K."/>
            <person name="Rimstad E."/>
        </authorList>
    </citation>
    <scope>NUCLEOTIDE SEQUENCE</scope>
    <source>
        <strain evidence="6">1GA</strain>
    </source>
</reference>
<gene>
    <name evidence="6" type="primary">vif</name>
</gene>
<evidence type="ECO:0000256" key="3">
    <source>
        <dbReference type="ARBA" id="ARBA00021299"/>
    </source>
</evidence>
<evidence type="ECO:0000256" key="5">
    <source>
        <dbReference type="ARBA" id="ARBA00023200"/>
    </source>
</evidence>
<dbReference type="InterPro" id="IPR009979">
    <property type="entry name" value="Lenti_VIF_2"/>
</dbReference>
<accession>Q9DKV7</accession>